<evidence type="ECO:0000256" key="1">
    <source>
        <dbReference type="ARBA" id="ARBA00004496"/>
    </source>
</evidence>
<dbReference type="SUPFAM" id="SSF50692">
    <property type="entry name" value="ADC-like"/>
    <property type="match status" value="1"/>
</dbReference>
<reference evidence="19 20" key="1">
    <citation type="submission" date="2024-11" db="EMBL/GenBank/DDBJ databases">
        <title>Chromosome-level genome assembly of the freshwater bivalve Anodonta woodiana.</title>
        <authorList>
            <person name="Chen X."/>
        </authorList>
    </citation>
    <scope>NUCLEOTIDE SEQUENCE [LARGE SCALE GENOMIC DNA]</scope>
    <source>
        <strain evidence="19">MN2024</strain>
        <tissue evidence="19">Gills</tissue>
    </source>
</reference>
<comment type="cofactor">
    <cofactor evidence="15">
        <name>Mg(2+)</name>
        <dbReference type="ChEBI" id="CHEBI:18420"/>
    </cofactor>
    <text evidence="15">Binds 1 Mg(2+) ion per subunit.</text>
</comment>
<dbReference type="InterPro" id="IPR003593">
    <property type="entry name" value="AAA+_ATPase"/>
</dbReference>
<keyword evidence="8 14" id="KW-0547">Nucleotide-binding</keyword>
<dbReference type="PROSITE" id="PS00674">
    <property type="entry name" value="AAA"/>
    <property type="match status" value="1"/>
</dbReference>
<keyword evidence="7" id="KW-0677">Repeat</keyword>
<dbReference type="Gene3D" id="1.10.8.60">
    <property type="match status" value="2"/>
</dbReference>
<dbReference type="FunFam" id="3.40.50.300:FF:000166">
    <property type="entry name" value="vesicle-fusing ATPase isoform X1"/>
    <property type="match status" value="1"/>
</dbReference>
<dbReference type="Pfam" id="PF21964">
    <property type="entry name" value="NSF_ATPase_lid"/>
    <property type="match status" value="1"/>
</dbReference>
<evidence type="ECO:0000313" key="20">
    <source>
        <dbReference type="Proteomes" id="UP001634394"/>
    </source>
</evidence>
<evidence type="ECO:0000256" key="12">
    <source>
        <dbReference type="ARBA" id="ARBA00022927"/>
    </source>
</evidence>
<dbReference type="InterPro" id="IPR003959">
    <property type="entry name" value="ATPase_AAA_core"/>
</dbReference>
<protein>
    <recommendedName>
        <fullName evidence="3 15">Vesicle-fusing ATPase</fullName>
        <ecNumber evidence="3 15">3.6.4.6</ecNumber>
    </recommendedName>
</protein>
<dbReference type="EC" id="3.6.4.6" evidence="3 15"/>
<evidence type="ECO:0000256" key="3">
    <source>
        <dbReference type="ARBA" id="ARBA00012674"/>
    </source>
</evidence>
<dbReference type="Gene3D" id="3.40.50.300">
    <property type="entry name" value="P-loop containing nucleotide triphosphate hydrolases"/>
    <property type="match status" value="2"/>
</dbReference>
<dbReference type="InterPro" id="IPR004201">
    <property type="entry name" value="Cdc48_dom2"/>
</dbReference>
<dbReference type="InterPro" id="IPR041569">
    <property type="entry name" value="AAA_lid_3"/>
</dbReference>
<proteinExistence type="inferred from homology"/>
<dbReference type="Proteomes" id="UP001634394">
    <property type="component" value="Unassembled WGS sequence"/>
</dbReference>
<organism evidence="19 20">
    <name type="scientific">Sinanodonta woodiana</name>
    <name type="common">Chinese pond mussel</name>
    <name type="synonym">Anodonta woodiana</name>
    <dbReference type="NCBI Taxonomy" id="1069815"/>
    <lineage>
        <taxon>Eukaryota</taxon>
        <taxon>Metazoa</taxon>
        <taxon>Spiralia</taxon>
        <taxon>Lophotrochozoa</taxon>
        <taxon>Mollusca</taxon>
        <taxon>Bivalvia</taxon>
        <taxon>Autobranchia</taxon>
        <taxon>Heteroconchia</taxon>
        <taxon>Palaeoheterodonta</taxon>
        <taxon>Unionida</taxon>
        <taxon>Unionoidea</taxon>
        <taxon>Unionidae</taxon>
        <taxon>Unioninae</taxon>
        <taxon>Sinanodonta</taxon>
    </lineage>
</organism>
<evidence type="ECO:0000256" key="14">
    <source>
        <dbReference type="RuleBase" id="RU003651"/>
    </source>
</evidence>
<dbReference type="InterPro" id="IPR039812">
    <property type="entry name" value="Vesicle-fus_ATPase"/>
</dbReference>
<dbReference type="Gene3D" id="2.40.40.20">
    <property type="match status" value="1"/>
</dbReference>
<dbReference type="GO" id="GO:0005737">
    <property type="term" value="C:cytoplasm"/>
    <property type="evidence" value="ECO:0007669"/>
    <property type="project" value="UniProtKB-SubCell"/>
</dbReference>
<dbReference type="SUPFAM" id="SSF52540">
    <property type="entry name" value="P-loop containing nucleoside triphosphate hydrolases"/>
    <property type="match status" value="2"/>
</dbReference>
<comment type="subcellular location">
    <subcellularLocation>
        <location evidence="1 15">Cytoplasm</location>
    </subcellularLocation>
</comment>
<dbReference type="Pfam" id="PF02359">
    <property type="entry name" value="CDC48_N"/>
    <property type="match status" value="1"/>
</dbReference>
<evidence type="ECO:0000256" key="7">
    <source>
        <dbReference type="ARBA" id="ARBA00022737"/>
    </source>
</evidence>
<evidence type="ECO:0000313" key="19">
    <source>
        <dbReference type="EMBL" id="KAL3854364.1"/>
    </source>
</evidence>
<dbReference type="PANTHER" id="PTHR23078:SF3">
    <property type="entry name" value="VESICLE-FUSING ATPASE"/>
    <property type="match status" value="1"/>
</dbReference>
<dbReference type="Pfam" id="PF00004">
    <property type="entry name" value="AAA"/>
    <property type="match status" value="2"/>
</dbReference>
<evidence type="ECO:0000256" key="8">
    <source>
        <dbReference type="ARBA" id="ARBA00022741"/>
    </source>
</evidence>
<dbReference type="SMART" id="SM00382">
    <property type="entry name" value="AAA"/>
    <property type="match status" value="1"/>
</dbReference>
<dbReference type="GO" id="GO:0005524">
    <property type="term" value="F:ATP binding"/>
    <property type="evidence" value="ECO:0007669"/>
    <property type="project" value="UniProtKB-UniRule"/>
</dbReference>
<evidence type="ECO:0000256" key="11">
    <source>
        <dbReference type="ARBA" id="ARBA00022842"/>
    </source>
</evidence>
<feature type="domain" description="CDC48 N-terminal subdomain" evidence="18">
    <location>
        <begin position="1"/>
        <end position="82"/>
    </location>
</feature>
<name>A0ABD3UY47_SINWO</name>
<evidence type="ECO:0000256" key="2">
    <source>
        <dbReference type="ARBA" id="ARBA00006914"/>
    </source>
</evidence>
<dbReference type="Gene3D" id="3.10.330.10">
    <property type="match status" value="1"/>
</dbReference>
<feature type="domain" description="CDC48" evidence="17">
    <location>
        <begin position="108"/>
        <end position="179"/>
    </location>
</feature>
<comment type="catalytic activity">
    <reaction evidence="13 15">
        <text>ATP + H2O = ADP + phosphate + H(+)</text>
        <dbReference type="Rhea" id="RHEA:13065"/>
        <dbReference type="ChEBI" id="CHEBI:15377"/>
        <dbReference type="ChEBI" id="CHEBI:15378"/>
        <dbReference type="ChEBI" id="CHEBI:30616"/>
        <dbReference type="ChEBI" id="CHEBI:43474"/>
        <dbReference type="ChEBI" id="CHEBI:456216"/>
        <dbReference type="EC" id="3.6.4.6"/>
    </reaction>
</comment>
<evidence type="ECO:0000256" key="13">
    <source>
        <dbReference type="ARBA" id="ARBA00048883"/>
    </source>
</evidence>
<dbReference type="PANTHER" id="PTHR23078">
    <property type="entry name" value="VESICULAR-FUSION PROTEIN NSF"/>
    <property type="match status" value="1"/>
</dbReference>
<dbReference type="GO" id="GO:0046872">
    <property type="term" value="F:metal ion binding"/>
    <property type="evidence" value="ECO:0007669"/>
    <property type="project" value="UniProtKB-UniRule"/>
</dbReference>
<dbReference type="InterPro" id="IPR003960">
    <property type="entry name" value="ATPase_AAA_CS"/>
</dbReference>
<accession>A0ABD3UY47</accession>
<dbReference type="SUPFAM" id="SSF54585">
    <property type="entry name" value="Cdc48 domain 2-like"/>
    <property type="match status" value="1"/>
</dbReference>
<dbReference type="InterPro" id="IPR054419">
    <property type="entry name" value="NSF_ATPase_lid"/>
</dbReference>
<evidence type="ECO:0000259" key="16">
    <source>
        <dbReference type="SMART" id="SM00382"/>
    </source>
</evidence>
<evidence type="ECO:0000256" key="15">
    <source>
        <dbReference type="RuleBase" id="RU367045"/>
    </source>
</evidence>
<dbReference type="EMBL" id="JBJQND010000014">
    <property type="protein sequence ID" value="KAL3854364.1"/>
    <property type="molecule type" value="Genomic_DNA"/>
</dbReference>
<comment type="caution">
    <text evidence="19">The sequence shown here is derived from an EMBL/GenBank/DDBJ whole genome shotgun (WGS) entry which is preliminary data.</text>
</comment>
<gene>
    <name evidence="19" type="ORF">ACJMK2_013636</name>
</gene>
<sequence length="655" mass="73062">MKATKCPTEELSLSNCVVMSPKDIDPEKVQHVEVYTSPHMKFLFSVKTHPGIAPHTIGFNLMQRKWADFSLNQDLDVRPFQLDKRTQCIGTIQLEVDFLQKKTAGSELFDSDKMAQEFLMQFNSQAFTVGQILAFAFTEKKTLAIKVLSIEVMDLTNIKEGPGKLKMSQIGLLTPNSTVIFDKAENSSLILTGKSKGKQQHQSIINPNWDFNKMGIGGLDKEFLAIFRRTFASRVFPPEVVEQLGMGCRTFNKNAGNTGVHDTVVNQLLAKIDGLEELNNILVIGMTNRKDMIDEALLRPGRLEVQMEIGLPDEYGRFQICEIHTTTMRDNNKLASDVDIQEIAALTKNFSGAEIEGLVRAAQSTAMYRLIKAYSKVEVDPDAGKKLKVCRADFMHALKYDIKAAFSNSKEEFKKYVSNGIIKWGVPVNRVLEDGDMLIALARSSDRTPLVTFLLEGSVGTGKTALAAQIAKNADFPFVKICSTGNMIGFHEAAKCQSIKKIFDDAYKSPLSCVILDDIERLLDFVPIGPRFSNLILQALLALLKTSPPDGHKLLIIGTTSRKDVLQEMEILNVFHTLVHVSSITSSEHLINVVKNIDAFSSNEVEQLKKKTNGKSLCIGIKKLLVQIELVRQMEENQRIVKFLCLLEEEASLEP</sequence>
<feature type="domain" description="AAA+ ATPase" evidence="16">
    <location>
        <begin position="449"/>
        <end position="585"/>
    </location>
</feature>
<keyword evidence="12 15" id="KW-0653">Protein transport</keyword>
<dbReference type="FunFam" id="2.40.40.20:FF:000012">
    <property type="entry name" value="Vesicle-fusing ATPase protein"/>
    <property type="match status" value="1"/>
</dbReference>
<keyword evidence="20" id="KW-1185">Reference proteome</keyword>
<keyword evidence="15" id="KW-0931">ER-Golgi transport</keyword>
<evidence type="ECO:0000256" key="10">
    <source>
        <dbReference type="ARBA" id="ARBA00022840"/>
    </source>
</evidence>
<comment type="similarity">
    <text evidence="2 14">Belongs to the AAA ATPase family.</text>
</comment>
<evidence type="ECO:0000256" key="5">
    <source>
        <dbReference type="ARBA" id="ARBA00022490"/>
    </source>
</evidence>
<evidence type="ECO:0000259" key="18">
    <source>
        <dbReference type="SMART" id="SM01073"/>
    </source>
</evidence>
<dbReference type="SMART" id="SM01072">
    <property type="entry name" value="CDC48_2"/>
    <property type="match status" value="1"/>
</dbReference>
<keyword evidence="11 15" id="KW-0460">Magnesium</keyword>
<keyword evidence="6 15" id="KW-0479">Metal-binding</keyword>
<dbReference type="InterPro" id="IPR009010">
    <property type="entry name" value="Asp_de-COase-like_dom_sf"/>
</dbReference>
<evidence type="ECO:0000256" key="4">
    <source>
        <dbReference type="ARBA" id="ARBA00022448"/>
    </source>
</evidence>
<dbReference type="InterPro" id="IPR029067">
    <property type="entry name" value="CDC48_domain_2-like_sf"/>
</dbReference>
<keyword evidence="10 14" id="KW-0067">ATP-binding</keyword>
<evidence type="ECO:0000259" key="17">
    <source>
        <dbReference type="SMART" id="SM01072"/>
    </source>
</evidence>
<dbReference type="CDD" id="cd00009">
    <property type="entry name" value="AAA"/>
    <property type="match status" value="1"/>
</dbReference>
<keyword evidence="9 15" id="KW-0378">Hydrolase</keyword>
<dbReference type="GO" id="GO:0016787">
    <property type="term" value="F:hydrolase activity"/>
    <property type="evidence" value="ECO:0007669"/>
    <property type="project" value="UniProtKB-KW"/>
</dbReference>
<comment type="function">
    <text evidence="15">Required for vesicle-mediated transport. Catalyzes the fusion of transport vesicles within the Golgi cisternae. Is also required for transport from the endoplasmic reticulum to the Golgi stack. Seems to function as a fusion protein required for the delivery of cargo proteins to all compartments of the Golgi stack independent of vesicle origin.</text>
</comment>
<dbReference type="SMART" id="SM01073">
    <property type="entry name" value="CDC48_N"/>
    <property type="match status" value="1"/>
</dbReference>
<dbReference type="Pfam" id="PF17862">
    <property type="entry name" value="AAA_lid_3"/>
    <property type="match status" value="1"/>
</dbReference>
<evidence type="ECO:0000256" key="9">
    <source>
        <dbReference type="ARBA" id="ARBA00022801"/>
    </source>
</evidence>
<dbReference type="InterPro" id="IPR027417">
    <property type="entry name" value="P-loop_NTPase"/>
</dbReference>
<dbReference type="FunFam" id="1.10.8.60:FF:000026">
    <property type="entry name" value="vesicle-fusing ATPase isoform X1"/>
    <property type="match status" value="1"/>
</dbReference>
<dbReference type="InterPro" id="IPR003338">
    <property type="entry name" value="CDC4_N-term_subdom"/>
</dbReference>
<dbReference type="GO" id="GO:0015031">
    <property type="term" value="P:protein transport"/>
    <property type="evidence" value="ECO:0007669"/>
    <property type="project" value="UniProtKB-KW"/>
</dbReference>
<keyword evidence="5 15" id="KW-0963">Cytoplasm</keyword>
<keyword evidence="4 15" id="KW-0813">Transport</keyword>
<dbReference type="GO" id="GO:0016192">
    <property type="term" value="P:vesicle-mediated transport"/>
    <property type="evidence" value="ECO:0007669"/>
    <property type="project" value="UniProtKB-KW"/>
</dbReference>
<dbReference type="AlphaFoldDB" id="A0ABD3UY47"/>
<evidence type="ECO:0000256" key="6">
    <source>
        <dbReference type="ARBA" id="ARBA00022723"/>
    </source>
</evidence>